<feature type="compositionally biased region" description="Acidic residues" evidence="1">
    <location>
        <begin position="145"/>
        <end position="157"/>
    </location>
</feature>
<proteinExistence type="predicted"/>
<accession>A0A7S1BCV4</accession>
<sequence length="256" mass="27517">MSLSSAIARKHATLSQKFPAIIGKAPFPFFGSVCRATNFVEHNVKAIPRFLGWGISAPLILSFVAFPAVVHNLDDEYRPSWLPNSPPTAASSAPTPRAEVLEALAAEEPADDSPALVAGVDFSPSAAIQTYPTRPGVKAKYAPAEEGDGEEGEEYDEMPDRPGAKVVREGHGVATEKAAKASLTAESGQASVDALRRFQTKPGAVYAYDDSHVDLIPCTPGKKNPWDEDDEDEDDEDDEDGDEEEDNDDADDDDEE</sequence>
<feature type="compositionally biased region" description="Basic and acidic residues" evidence="1">
    <location>
        <begin position="158"/>
        <end position="171"/>
    </location>
</feature>
<dbReference type="EMBL" id="HBFR01013283">
    <property type="protein sequence ID" value="CAD8882444.1"/>
    <property type="molecule type" value="Transcribed_RNA"/>
</dbReference>
<organism evidence="2">
    <name type="scientific">Corethron hystrix</name>
    <dbReference type="NCBI Taxonomy" id="216773"/>
    <lineage>
        <taxon>Eukaryota</taxon>
        <taxon>Sar</taxon>
        <taxon>Stramenopiles</taxon>
        <taxon>Ochrophyta</taxon>
        <taxon>Bacillariophyta</taxon>
        <taxon>Coscinodiscophyceae</taxon>
        <taxon>Corethrophycidae</taxon>
        <taxon>Corethrales</taxon>
        <taxon>Corethraceae</taxon>
        <taxon>Corethron</taxon>
    </lineage>
</organism>
<evidence type="ECO:0000313" key="2">
    <source>
        <dbReference type="EMBL" id="CAD8882444.1"/>
    </source>
</evidence>
<feature type="region of interest" description="Disordered" evidence="1">
    <location>
        <begin position="137"/>
        <end position="191"/>
    </location>
</feature>
<reference evidence="2" key="1">
    <citation type="submission" date="2021-01" db="EMBL/GenBank/DDBJ databases">
        <authorList>
            <person name="Corre E."/>
            <person name="Pelletier E."/>
            <person name="Niang G."/>
            <person name="Scheremetjew M."/>
            <person name="Finn R."/>
            <person name="Kale V."/>
            <person name="Holt S."/>
            <person name="Cochrane G."/>
            <person name="Meng A."/>
            <person name="Brown T."/>
            <person name="Cohen L."/>
        </authorList>
    </citation>
    <scope>NUCLEOTIDE SEQUENCE</scope>
    <source>
        <strain evidence="2">308</strain>
    </source>
</reference>
<feature type="region of interest" description="Disordered" evidence="1">
    <location>
        <begin position="210"/>
        <end position="256"/>
    </location>
</feature>
<name>A0A7S1BCV4_9STRA</name>
<evidence type="ECO:0000256" key="1">
    <source>
        <dbReference type="SAM" id="MobiDB-lite"/>
    </source>
</evidence>
<feature type="compositionally biased region" description="Acidic residues" evidence="1">
    <location>
        <begin position="227"/>
        <end position="256"/>
    </location>
</feature>
<gene>
    <name evidence="2" type="ORF">CHYS00102_LOCUS9632</name>
</gene>
<protein>
    <submittedName>
        <fullName evidence="2">Uncharacterized protein</fullName>
    </submittedName>
</protein>
<dbReference type="AlphaFoldDB" id="A0A7S1BCV4"/>